<keyword evidence="11" id="KW-1185">Reference proteome</keyword>
<comment type="subcellular location">
    <subcellularLocation>
        <location evidence="1">Chromosome</location>
    </subcellularLocation>
</comment>
<dbReference type="Gene3D" id="1.25.10.10">
    <property type="entry name" value="Leucine-rich Repeat Variant"/>
    <property type="match status" value="2"/>
</dbReference>
<feature type="domain" description="Nuclear condensin complex subunit 3 C-terminal" evidence="9">
    <location>
        <begin position="558"/>
        <end position="809"/>
    </location>
</feature>
<feature type="compositionally biased region" description="Acidic residues" evidence="8">
    <location>
        <begin position="938"/>
        <end position="957"/>
    </location>
</feature>
<evidence type="ECO:0000256" key="8">
    <source>
        <dbReference type="SAM" id="MobiDB-lite"/>
    </source>
</evidence>
<dbReference type="AlphaFoldDB" id="K0RAH3"/>
<protein>
    <recommendedName>
        <fullName evidence="9">Nuclear condensin complex subunit 3 C-terminal domain-containing protein</fullName>
    </recommendedName>
</protein>
<dbReference type="GO" id="GO:0007076">
    <property type="term" value="P:mitotic chromosome condensation"/>
    <property type="evidence" value="ECO:0007669"/>
    <property type="project" value="InterPro"/>
</dbReference>
<dbReference type="GO" id="GO:0000796">
    <property type="term" value="C:condensin complex"/>
    <property type="evidence" value="ECO:0007669"/>
    <property type="project" value="InterPro"/>
</dbReference>
<dbReference type="InterPro" id="IPR025977">
    <property type="entry name" value="Cnd3_C"/>
</dbReference>
<evidence type="ECO:0000313" key="11">
    <source>
        <dbReference type="Proteomes" id="UP000266841"/>
    </source>
</evidence>
<feature type="region of interest" description="Disordered" evidence="8">
    <location>
        <begin position="938"/>
        <end position="988"/>
    </location>
</feature>
<dbReference type="InterPro" id="IPR027165">
    <property type="entry name" value="CND3"/>
</dbReference>
<dbReference type="Pfam" id="PF12719">
    <property type="entry name" value="Cnd3"/>
    <property type="match status" value="1"/>
</dbReference>
<evidence type="ECO:0000256" key="1">
    <source>
        <dbReference type="ARBA" id="ARBA00004286"/>
    </source>
</evidence>
<evidence type="ECO:0000313" key="10">
    <source>
        <dbReference type="EMBL" id="EJK49274.1"/>
    </source>
</evidence>
<dbReference type="PANTHER" id="PTHR14418">
    <property type="entry name" value="CONDENSIN COMPLEX SUBUNIT 3-RELATED"/>
    <property type="match status" value="1"/>
</dbReference>
<keyword evidence="3" id="KW-0158">Chromosome</keyword>
<sequence>MVTFDGPRNGESDATKMGVAEVIFASFQSIQRQHDEVKIEKAAASLRHDLRTSSEGEEPTAVIEETVVALVRCIDSAMASITKTKKDWSESVSRIRRLAAAFACGGKNEAVARAVVDRAIEFACVERDAIRSEGCALLGECLRILIEASKPASSILKSSKARTTASDVAVAEWKVECLSAAASALLPRLTDKIAKVRSASISGVAPLFDENACRFREGADDLEGLAASIQSVLLWISSNDSSAANRVLAVQSIQANEDTIPHIIERIMDVDSKVREAAIELLRTGVSPENLDEDQKIEILQSGLTKRCTKTHAKTVQLITCNWLKAAKFDPIKLLDSLNPVLNETVCDKVVRVLLEVAPKLDCESSICNNLGEPELRSLKQQMTKKRCLVQDEETPLNASLAYFLRIKCDTSDNKSDAIFEAVDDIPSLCNLLNAQTDKLIEFNESDSYDDLDEDEAAEFEDNQNFICLQLIHMASASELQEEGSRRHFISIIRSMLSRLATPDDLVDACVKSLASAHDSESHFLQTISEVLADVEDDDTFHSRDHDEKAVIIVRQMRIIAILSIVLESLSGQMVSHPILEGFFQHLSPAITSKNAVVREHGVICLSKFCLLSPEDKLLDEFMPLLMTIAGSVEERVEVRVQSLLALSDLALIHENLLATNEGSSKSFQGMLLEMLAHSMPGIVVTAAEISAKLLLAGRLTDPNLIAWLLTIYFDTSLLDKSEDSAEVKSVGCPARLQQIISVFFPTYAMSSLDANDALMASVKPLLSIVKDKLEASSAKTLSQWPIAKIIEYICYTVDLADKKENQDYQGKCESAEGLLVNHSSIIDGETQEEVIEKSVSRDDDDISNVEASSTLLASIAIAEFLSKEGDTSPTFYVRALAKILSNVCIDVEAEDAALLVQLKAHVAEAEYAVNEDGPTAKNLRKIMDALVGIEDIRSDDEDVSSSEEEEEEESEGEVEKENSLRSKSSKSHAESVKHNRTSLGNVN</sequence>
<evidence type="ECO:0000256" key="4">
    <source>
        <dbReference type="ARBA" id="ARBA00022618"/>
    </source>
</evidence>
<dbReference type="eggNOG" id="KOG2025">
    <property type="taxonomic scope" value="Eukaryota"/>
</dbReference>
<dbReference type="EMBL" id="AGNL01044970">
    <property type="protein sequence ID" value="EJK49274.1"/>
    <property type="molecule type" value="Genomic_DNA"/>
</dbReference>
<keyword evidence="7" id="KW-0131">Cell cycle</keyword>
<dbReference type="InterPro" id="IPR011989">
    <property type="entry name" value="ARM-like"/>
</dbReference>
<dbReference type="OMA" id="ICYTVDL"/>
<dbReference type="GO" id="GO:0051301">
    <property type="term" value="P:cell division"/>
    <property type="evidence" value="ECO:0007669"/>
    <property type="project" value="UniProtKB-KW"/>
</dbReference>
<organism evidence="10 11">
    <name type="scientific">Thalassiosira oceanica</name>
    <name type="common">Marine diatom</name>
    <dbReference type="NCBI Taxonomy" id="159749"/>
    <lineage>
        <taxon>Eukaryota</taxon>
        <taxon>Sar</taxon>
        <taxon>Stramenopiles</taxon>
        <taxon>Ochrophyta</taxon>
        <taxon>Bacillariophyta</taxon>
        <taxon>Coscinodiscophyceae</taxon>
        <taxon>Thalassiosirophycidae</taxon>
        <taxon>Thalassiosirales</taxon>
        <taxon>Thalassiosiraceae</taxon>
        <taxon>Thalassiosira</taxon>
    </lineage>
</organism>
<proteinExistence type="inferred from homology"/>
<evidence type="ECO:0000256" key="3">
    <source>
        <dbReference type="ARBA" id="ARBA00022454"/>
    </source>
</evidence>
<keyword evidence="4" id="KW-0132">Cell division</keyword>
<gene>
    <name evidence="10" type="ORF">THAOC_31870</name>
</gene>
<dbReference type="PANTHER" id="PTHR14418:SF5">
    <property type="entry name" value="CONDENSIN COMPLEX SUBUNIT 3"/>
    <property type="match status" value="1"/>
</dbReference>
<name>K0RAH3_THAOC</name>
<dbReference type="OrthoDB" id="27187at2759"/>
<dbReference type="SUPFAM" id="SSF48371">
    <property type="entry name" value="ARM repeat"/>
    <property type="match status" value="1"/>
</dbReference>
<evidence type="ECO:0000256" key="2">
    <source>
        <dbReference type="ARBA" id="ARBA00006533"/>
    </source>
</evidence>
<dbReference type="Proteomes" id="UP000266841">
    <property type="component" value="Unassembled WGS sequence"/>
</dbReference>
<comment type="caution">
    <text evidence="10">The sequence shown here is derived from an EMBL/GenBank/DDBJ whole genome shotgun (WGS) entry which is preliminary data.</text>
</comment>
<evidence type="ECO:0000256" key="6">
    <source>
        <dbReference type="ARBA" id="ARBA00023067"/>
    </source>
</evidence>
<keyword evidence="5" id="KW-0498">Mitosis</keyword>
<evidence type="ECO:0000259" key="9">
    <source>
        <dbReference type="Pfam" id="PF12719"/>
    </source>
</evidence>
<evidence type="ECO:0000256" key="7">
    <source>
        <dbReference type="ARBA" id="ARBA00023306"/>
    </source>
</evidence>
<accession>K0RAH3</accession>
<dbReference type="GO" id="GO:0000793">
    <property type="term" value="C:condensed chromosome"/>
    <property type="evidence" value="ECO:0007669"/>
    <property type="project" value="TreeGrafter"/>
</dbReference>
<comment type="similarity">
    <text evidence="2">Belongs to the CND3 (condensin subunit 3) family.</text>
</comment>
<reference evidence="10 11" key="1">
    <citation type="journal article" date="2012" name="Genome Biol.">
        <title>Genome and low-iron response of an oceanic diatom adapted to chronic iron limitation.</title>
        <authorList>
            <person name="Lommer M."/>
            <person name="Specht M."/>
            <person name="Roy A.S."/>
            <person name="Kraemer L."/>
            <person name="Andreson R."/>
            <person name="Gutowska M.A."/>
            <person name="Wolf J."/>
            <person name="Bergner S.V."/>
            <person name="Schilhabel M.B."/>
            <person name="Klostermeier U.C."/>
            <person name="Beiko R.G."/>
            <person name="Rosenstiel P."/>
            <person name="Hippler M."/>
            <person name="Laroche J."/>
        </authorList>
    </citation>
    <scope>NUCLEOTIDE SEQUENCE [LARGE SCALE GENOMIC DNA]</scope>
    <source>
        <strain evidence="10 11">CCMP1005</strain>
    </source>
</reference>
<keyword evidence="6" id="KW-0226">DNA condensation</keyword>
<dbReference type="InterPro" id="IPR016024">
    <property type="entry name" value="ARM-type_fold"/>
</dbReference>
<evidence type="ECO:0000256" key="5">
    <source>
        <dbReference type="ARBA" id="ARBA00022776"/>
    </source>
</evidence>